<keyword evidence="5" id="KW-1185">Reference proteome</keyword>
<dbReference type="SUPFAM" id="SSF51197">
    <property type="entry name" value="Clavaminate synthase-like"/>
    <property type="match status" value="1"/>
</dbReference>
<evidence type="ECO:0000256" key="1">
    <source>
        <dbReference type="ARBA" id="ARBA00023002"/>
    </source>
</evidence>
<reference evidence="4 5" key="1">
    <citation type="journal article" date="2018" name="Mol. Ecol.">
        <title>The obligate alkalophilic soda-lake fungus Sodiomyces alkalinus has shifted to a protein diet.</title>
        <authorList>
            <person name="Grum-Grzhimaylo A.A."/>
            <person name="Falkoski D.L."/>
            <person name="van den Heuvel J."/>
            <person name="Valero-Jimenez C.A."/>
            <person name="Min B."/>
            <person name="Choi I.G."/>
            <person name="Lipzen A."/>
            <person name="Daum C.G."/>
            <person name="Aanen D.K."/>
            <person name="Tsang A."/>
            <person name="Henrissat B."/>
            <person name="Bilanenko E.N."/>
            <person name="de Vries R.P."/>
            <person name="van Kan J.A.L."/>
            <person name="Grigoriev I.V."/>
            <person name="Debets A.J.M."/>
        </authorList>
    </citation>
    <scope>NUCLEOTIDE SEQUENCE [LARGE SCALE GENOMIC DNA]</scope>
    <source>
        <strain evidence="4 5">F11</strain>
    </source>
</reference>
<feature type="compositionally biased region" description="Polar residues" evidence="2">
    <location>
        <begin position="1"/>
        <end position="21"/>
    </location>
</feature>
<dbReference type="OrthoDB" id="272271at2759"/>
<feature type="region of interest" description="Disordered" evidence="2">
    <location>
        <begin position="1"/>
        <end position="30"/>
    </location>
</feature>
<name>A0A3N2PJ14_SODAK</name>
<dbReference type="Pfam" id="PF02668">
    <property type="entry name" value="TauD"/>
    <property type="match status" value="1"/>
</dbReference>
<evidence type="ECO:0000313" key="5">
    <source>
        <dbReference type="Proteomes" id="UP000272025"/>
    </source>
</evidence>
<evidence type="ECO:0000313" key="4">
    <source>
        <dbReference type="EMBL" id="ROT34531.1"/>
    </source>
</evidence>
<dbReference type="PANTHER" id="PTHR10696:SF54">
    <property type="entry name" value="FAMILY OXIDOREDUCTASE, PUTATIVE (AFU_ORTHOLOGUE AFUA_4G13850)-RELATED"/>
    <property type="match status" value="1"/>
</dbReference>
<dbReference type="GO" id="GO:0051213">
    <property type="term" value="F:dioxygenase activity"/>
    <property type="evidence" value="ECO:0007669"/>
    <property type="project" value="UniProtKB-KW"/>
</dbReference>
<dbReference type="RefSeq" id="XP_028462337.1">
    <property type="nucleotide sequence ID" value="XM_028612742.1"/>
</dbReference>
<feature type="domain" description="TauD/TfdA-like" evidence="3">
    <location>
        <begin position="88"/>
        <end position="355"/>
    </location>
</feature>
<keyword evidence="1" id="KW-0560">Oxidoreductase</keyword>
<protein>
    <submittedName>
        <fullName evidence="4">Taurine catabolism dioxygenase TauD</fullName>
    </submittedName>
</protein>
<dbReference type="InterPro" id="IPR050411">
    <property type="entry name" value="AlphaKG_dependent_hydroxylases"/>
</dbReference>
<organism evidence="4 5">
    <name type="scientific">Sodiomyces alkalinus (strain CBS 110278 / VKM F-3762 / F11)</name>
    <name type="common">Alkaliphilic filamentous fungus</name>
    <dbReference type="NCBI Taxonomy" id="1314773"/>
    <lineage>
        <taxon>Eukaryota</taxon>
        <taxon>Fungi</taxon>
        <taxon>Dikarya</taxon>
        <taxon>Ascomycota</taxon>
        <taxon>Pezizomycotina</taxon>
        <taxon>Sordariomycetes</taxon>
        <taxon>Hypocreomycetidae</taxon>
        <taxon>Glomerellales</taxon>
        <taxon>Plectosphaerellaceae</taxon>
        <taxon>Sodiomyces</taxon>
    </lineage>
</organism>
<dbReference type="PANTHER" id="PTHR10696">
    <property type="entry name" value="GAMMA-BUTYROBETAINE HYDROXYLASE-RELATED"/>
    <property type="match status" value="1"/>
</dbReference>
<dbReference type="AlphaFoldDB" id="A0A3N2PJ14"/>
<evidence type="ECO:0000259" key="3">
    <source>
        <dbReference type="Pfam" id="PF02668"/>
    </source>
</evidence>
<evidence type="ECO:0000256" key="2">
    <source>
        <dbReference type="SAM" id="MobiDB-lite"/>
    </source>
</evidence>
<dbReference type="STRING" id="1314773.A0A3N2PJ14"/>
<dbReference type="InterPro" id="IPR042098">
    <property type="entry name" value="TauD-like_sf"/>
</dbReference>
<dbReference type="Gene3D" id="3.60.130.10">
    <property type="entry name" value="Clavaminate synthase-like"/>
    <property type="match status" value="1"/>
</dbReference>
<keyword evidence="4" id="KW-0223">Dioxygenase</keyword>
<sequence>MASSSTAGNFDTSTDRSQSQHGILVRESCTEDTTTDTQLDRLTGPLTWTADNFSDPSSYTVELDADELADISNGLETFLQSGLDPNDIEPSTFPLSRAQEKLHRCAQILHNEHGFCVLRGLDSKHSVEHGLLVFLGLASYIGDKRGVQNKQGHMLSHITDLRPQNTRENSRHGIHTNSPLPFHTDMGTDVLALQVRGLAAQGGHTFVTSAWSIYNDLLSEPNHLQMLLEPTWPIQISKRQARTTCLVRSLLNPDWPPPSCRYILAPLFQLSRGRLMVSVDPARLGPQKAGTEDAPPLTSAQLAALEALQRSAANHQVCVHTAPGDILFINNWALLHRRDSYLDGPGQTRHLVRLWLRNSELGWPIPDTMAIPWMSAYGNDVSDIFYPVEPLDIYPEPKYSVGSAAFVLDDTDEEQDEQDSTSR</sequence>
<proteinExistence type="predicted"/>
<dbReference type="InterPro" id="IPR003819">
    <property type="entry name" value="TauD/TfdA-like"/>
</dbReference>
<dbReference type="EMBL" id="ML119069">
    <property type="protein sequence ID" value="ROT34531.1"/>
    <property type="molecule type" value="Genomic_DNA"/>
</dbReference>
<dbReference type="GeneID" id="39581220"/>
<accession>A0A3N2PJ14</accession>
<gene>
    <name evidence="4" type="ORF">SODALDRAFT_338005</name>
</gene>
<dbReference type="Proteomes" id="UP000272025">
    <property type="component" value="Unassembled WGS sequence"/>
</dbReference>